<dbReference type="Proteomes" id="UP000190435">
    <property type="component" value="Unassembled WGS sequence"/>
</dbReference>
<dbReference type="AlphaFoldDB" id="A0A1T0A3M9"/>
<evidence type="ECO:0000256" key="1">
    <source>
        <dbReference type="SAM" id="SignalP"/>
    </source>
</evidence>
<reference evidence="3 5" key="2">
    <citation type="submission" date="2018-06" db="EMBL/GenBank/DDBJ databases">
        <authorList>
            <consortium name="Pathogen Informatics"/>
            <person name="Doyle S."/>
        </authorList>
    </citation>
    <scope>NUCLEOTIDE SEQUENCE [LARGE SCALE GENOMIC DNA]</scope>
    <source>
        <strain evidence="3 5">NCTC10293</strain>
    </source>
</reference>
<reference evidence="2 4" key="1">
    <citation type="submission" date="2017-02" db="EMBL/GenBank/DDBJ databases">
        <title>Draft genome sequence of Moraxella caviae CCUG 355 type strain.</title>
        <authorList>
            <person name="Engstrom-Jakobsson H."/>
            <person name="Salva-Serra F."/>
            <person name="Thorell K."/>
            <person name="Gonzales-Siles L."/>
            <person name="Karlsson R."/>
            <person name="Boulund F."/>
            <person name="Engstrand L."/>
            <person name="Moore E."/>
        </authorList>
    </citation>
    <scope>NUCLEOTIDE SEQUENCE [LARGE SCALE GENOMIC DNA]</scope>
    <source>
        <strain evidence="2 4">CCUG 355</strain>
    </source>
</reference>
<dbReference type="Proteomes" id="UP000255279">
    <property type="component" value="Unassembled WGS sequence"/>
</dbReference>
<name>A0A1T0A3M9_9GAMM</name>
<evidence type="ECO:0000313" key="4">
    <source>
        <dbReference type="Proteomes" id="UP000190435"/>
    </source>
</evidence>
<dbReference type="EMBL" id="MUXU01000033">
    <property type="protein sequence ID" value="OOR90198.1"/>
    <property type="molecule type" value="Genomic_DNA"/>
</dbReference>
<evidence type="ECO:0000313" key="3">
    <source>
        <dbReference type="EMBL" id="STZ14584.1"/>
    </source>
</evidence>
<evidence type="ECO:0000313" key="5">
    <source>
        <dbReference type="Proteomes" id="UP000255279"/>
    </source>
</evidence>
<sequence length="178" mass="19642">MNLIKTTLATALLSVVASTANAEFSQLPMWIELEEFNPGTRTYQGYKVEECKHFHGVVDFCTNEAMKGMVAIANNKKPLMAGKYKVAIVDGLKLNDFGEKVSGFALIDTKAKKIITAPFEFLQGTRVTYNTKGQNTVYVYGDVSSVLNSNGIGNETTPVTITYDPAEKTFFAKGIQYW</sequence>
<dbReference type="RefSeq" id="WP_078276354.1">
    <property type="nucleotide sequence ID" value="NZ_CAACXO010000030.1"/>
</dbReference>
<keyword evidence="1" id="KW-0732">Signal</keyword>
<gene>
    <name evidence="2" type="ORF">B0181_04805</name>
    <name evidence="3" type="ORF">NCTC10293_02179</name>
</gene>
<evidence type="ECO:0000313" key="2">
    <source>
        <dbReference type="EMBL" id="OOR90198.1"/>
    </source>
</evidence>
<feature type="signal peptide" evidence="1">
    <location>
        <begin position="1"/>
        <end position="22"/>
    </location>
</feature>
<dbReference type="STRING" id="34060.B0181_04805"/>
<keyword evidence="4" id="KW-1185">Reference proteome</keyword>
<dbReference type="EMBL" id="UGQE01000004">
    <property type="protein sequence ID" value="STZ14584.1"/>
    <property type="molecule type" value="Genomic_DNA"/>
</dbReference>
<feature type="chain" id="PRO_5036310829" evidence="1">
    <location>
        <begin position="23"/>
        <end position="178"/>
    </location>
</feature>
<protein>
    <submittedName>
        <fullName evidence="2">Uncharacterized protein</fullName>
    </submittedName>
</protein>
<accession>A0A1T0A3M9</accession>
<organism evidence="2 4">
    <name type="scientific">Moraxella caviae</name>
    <dbReference type="NCBI Taxonomy" id="34060"/>
    <lineage>
        <taxon>Bacteria</taxon>
        <taxon>Pseudomonadati</taxon>
        <taxon>Pseudomonadota</taxon>
        <taxon>Gammaproteobacteria</taxon>
        <taxon>Moraxellales</taxon>
        <taxon>Moraxellaceae</taxon>
        <taxon>Moraxella</taxon>
    </lineage>
</organism>
<proteinExistence type="predicted"/>